<sequence>MSRNCVLEEKISNDWRIFHVAGEKLSVRKRRVTKSFDEYIKGQQKQPFGDSRNNKKDVNPSKFPTLPRISEVSENVSSSFSSCDESKTLTESDENEEKSQSKAEDNESWDSVSSDENDDEKKGDVPKGEDYGEQFRYAPYRSLTEILINNYYPKNTSEQGSTTIDKEEESVHLLSLDDKIPVAHALNRLEDINKVLKTGHLTTRMERIIEYKQDHPFDDGYEDEDEVSCCDWILYRLTKIYSQFSSSQWPN</sequence>
<evidence type="ECO:0000256" key="1">
    <source>
        <dbReference type="SAM" id="MobiDB-lite"/>
    </source>
</evidence>
<feature type="compositionally biased region" description="Basic and acidic residues" evidence="1">
    <location>
        <begin position="119"/>
        <end position="130"/>
    </location>
</feature>
<dbReference type="Proteomes" id="UP001642540">
    <property type="component" value="Unassembled WGS sequence"/>
</dbReference>
<feature type="compositionally biased region" description="Low complexity" evidence="1">
    <location>
        <begin position="70"/>
        <end position="83"/>
    </location>
</feature>
<keyword evidence="3" id="KW-1185">Reference proteome</keyword>
<name>A0ABP1PPW2_9HEXA</name>
<reference evidence="2 3" key="1">
    <citation type="submission" date="2024-08" db="EMBL/GenBank/DDBJ databases">
        <authorList>
            <person name="Cucini C."/>
            <person name="Frati F."/>
        </authorList>
    </citation>
    <scope>NUCLEOTIDE SEQUENCE [LARGE SCALE GENOMIC DNA]</scope>
</reference>
<gene>
    <name evidence="2" type="ORF">ODALV1_LOCUS2413</name>
</gene>
<feature type="region of interest" description="Disordered" evidence="1">
    <location>
        <begin position="38"/>
        <end position="133"/>
    </location>
</feature>
<organism evidence="2 3">
    <name type="scientific">Orchesella dallaii</name>
    <dbReference type="NCBI Taxonomy" id="48710"/>
    <lineage>
        <taxon>Eukaryota</taxon>
        <taxon>Metazoa</taxon>
        <taxon>Ecdysozoa</taxon>
        <taxon>Arthropoda</taxon>
        <taxon>Hexapoda</taxon>
        <taxon>Collembola</taxon>
        <taxon>Entomobryomorpha</taxon>
        <taxon>Entomobryoidea</taxon>
        <taxon>Orchesellidae</taxon>
        <taxon>Orchesellinae</taxon>
        <taxon>Orchesella</taxon>
    </lineage>
</organism>
<proteinExistence type="predicted"/>
<accession>A0ABP1PPW2</accession>
<protein>
    <submittedName>
        <fullName evidence="2">Uncharacterized protein</fullName>
    </submittedName>
</protein>
<dbReference type="EMBL" id="CAXLJM020000007">
    <property type="protein sequence ID" value="CAL8072946.1"/>
    <property type="molecule type" value="Genomic_DNA"/>
</dbReference>
<evidence type="ECO:0000313" key="3">
    <source>
        <dbReference type="Proteomes" id="UP001642540"/>
    </source>
</evidence>
<comment type="caution">
    <text evidence="2">The sequence shown here is derived from an EMBL/GenBank/DDBJ whole genome shotgun (WGS) entry which is preliminary data.</text>
</comment>
<evidence type="ECO:0000313" key="2">
    <source>
        <dbReference type="EMBL" id="CAL8072946.1"/>
    </source>
</evidence>